<proteinExistence type="predicted"/>
<reference evidence="2" key="3">
    <citation type="submission" date="2025-09" db="UniProtKB">
        <authorList>
            <consortium name="Ensembl"/>
        </authorList>
    </citation>
    <scope>IDENTIFICATION</scope>
</reference>
<protein>
    <submittedName>
        <fullName evidence="2">Uncharacterized protein</fullName>
    </submittedName>
</protein>
<dbReference type="AlphaFoldDB" id="A0A8I3WC94"/>
<feature type="region of interest" description="Disordered" evidence="1">
    <location>
        <begin position="108"/>
        <end position="395"/>
    </location>
</feature>
<keyword evidence="3" id="KW-1185">Reference proteome</keyword>
<feature type="compositionally biased region" description="Polar residues" evidence="1">
    <location>
        <begin position="330"/>
        <end position="342"/>
    </location>
</feature>
<reference evidence="2 3" key="1">
    <citation type="submission" date="2009-03" db="EMBL/GenBank/DDBJ databases">
        <authorList>
            <person name="Warren W."/>
            <person name="Ye L."/>
            <person name="Minx P."/>
            <person name="Worley K."/>
            <person name="Gibbs R."/>
            <person name="Wilson R.K."/>
        </authorList>
    </citation>
    <scope>NUCLEOTIDE SEQUENCE [LARGE SCALE GENOMIC DNA]</scope>
</reference>
<feature type="compositionally biased region" description="Basic residues" evidence="1">
    <location>
        <begin position="138"/>
        <end position="152"/>
    </location>
</feature>
<feature type="compositionally biased region" description="Low complexity" evidence="1">
    <location>
        <begin position="353"/>
        <end position="364"/>
    </location>
</feature>
<feature type="compositionally biased region" description="Polar residues" evidence="1">
    <location>
        <begin position="110"/>
        <end position="121"/>
    </location>
</feature>
<feature type="compositionally biased region" description="Basic residues" evidence="1">
    <location>
        <begin position="385"/>
        <end position="395"/>
    </location>
</feature>
<sequence>AAEPKVNRQLKGDDLQAIGPESSFEKIISVIVLRSSRPAWATQQGHLYKKKLQKLINFLKKKKKKKKRIKTVNKLLRAWLEGGRRHVQAHAGLRGSLGHLGSVNRAAHTCNPSTSAANPSRNFPELETRNPLPPLPGKSRRGRSQARKRRYDQKRLKDPGGPRKRKRKTHLTPPPQPVPEKAQSISDETGNKELDSGSKTPRGSQLEAAQRPKASGSIVCNTGQPPCSAPGMSQAPGPLGAGAGHLQSFGRVLQTLCPPSPKGAQRNSFPPKNSFVKASLRRATSPTLPKGSEPSPSPPPLTLEGREVPRDLQMIRPSQPPKASHKLLSSGDSPASGTQVPETAQRLGGRGCSSSDSPASASFSTDGVSPYWTEGNEDNTGARGSLKKKKKKAEP</sequence>
<dbReference type="Ensembl" id="ENSCJAT00000121232.1">
    <property type="protein sequence ID" value="ENSCJAP00000087825.1"/>
    <property type="gene ID" value="ENSCJAG00000083081.1"/>
</dbReference>
<organism evidence="2 3">
    <name type="scientific">Callithrix jacchus</name>
    <name type="common">White-tufted-ear marmoset</name>
    <name type="synonym">Simia Jacchus</name>
    <dbReference type="NCBI Taxonomy" id="9483"/>
    <lineage>
        <taxon>Eukaryota</taxon>
        <taxon>Metazoa</taxon>
        <taxon>Chordata</taxon>
        <taxon>Craniata</taxon>
        <taxon>Vertebrata</taxon>
        <taxon>Euteleostomi</taxon>
        <taxon>Mammalia</taxon>
        <taxon>Eutheria</taxon>
        <taxon>Euarchontoglires</taxon>
        <taxon>Primates</taxon>
        <taxon>Haplorrhini</taxon>
        <taxon>Platyrrhini</taxon>
        <taxon>Cebidae</taxon>
        <taxon>Callitrichinae</taxon>
        <taxon>Callithrix</taxon>
        <taxon>Callithrix</taxon>
    </lineage>
</organism>
<evidence type="ECO:0000256" key="1">
    <source>
        <dbReference type="SAM" id="MobiDB-lite"/>
    </source>
</evidence>
<accession>A0A8I3WC94</accession>
<reference evidence="2" key="2">
    <citation type="submission" date="2025-08" db="UniProtKB">
        <authorList>
            <consortium name="Ensembl"/>
        </authorList>
    </citation>
    <scope>IDENTIFICATION</scope>
</reference>
<name>A0A8I3WC94_CALJA</name>
<evidence type="ECO:0000313" key="3">
    <source>
        <dbReference type="Proteomes" id="UP000008225"/>
    </source>
</evidence>
<dbReference type="Proteomes" id="UP000008225">
    <property type="component" value="Chromosome 22"/>
</dbReference>
<evidence type="ECO:0000313" key="2">
    <source>
        <dbReference type="Ensembl" id="ENSCJAP00000087825.1"/>
    </source>
</evidence>